<dbReference type="PROSITE" id="PS00195">
    <property type="entry name" value="GLUTAREDOXIN_1"/>
    <property type="match status" value="1"/>
</dbReference>
<sequence>MLILYQRETCPYCKPVRERLTELQVTYINVNLPKERAERKALIEKMGGPFIPAIEDDGVLIPGKLEDNAHILSYINEHYAKREEVKKV</sequence>
<dbReference type="InterPro" id="IPR036249">
    <property type="entry name" value="Thioredoxin-like_sf"/>
</dbReference>
<accession>A0AAU8NCP5</accession>
<dbReference type="SUPFAM" id="SSF52833">
    <property type="entry name" value="Thioredoxin-like"/>
    <property type="match status" value="1"/>
</dbReference>
<dbReference type="InterPro" id="IPR011767">
    <property type="entry name" value="GLR_AS"/>
</dbReference>
<dbReference type="EMBL" id="CP159992">
    <property type="protein sequence ID" value="XCP96043.1"/>
    <property type="molecule type" value="Genomic_DNA"/>
</dbReference>
<organism evidence="2">
    <name type="scientific">Paenibacillus sp. AN1007</name>
    <dbReference type="NCBI Taxonomy" id="3151385"/>
    <lineage>
        <taxon>Bacteria</taxon>
        <taxon>Bacillati</taxon>
        <taxon>Bacillota</taxon>
        <taxon>Bacilli</taxon>
        <taxon>Bacillales</taxon>
        <taxon>Paenibacillaceae</taxon>
        <taxon>Paenibacillus</taxon>
    </lineage>
</organism>
<proteinExistence type="predicted"/>
<gene>
    <name evidence="2" type="ORF">ABXS70_04830</name>
</gene>
<dbReference type="Pfam" id="PF00462">
    <property type="entry name" value="Glutaredoxin"/>
    <property type="match status" value="1"/>
</dbReference>
<evidence type="ECO:0000313" key="2">
    <source>
        <dbReference type="EMBL" id="XCP96043.1"/>
    </source>
</evidence>
<evidence type="ECO:0000259" key="1">
    <source>
        <dbReference type="Pfam" id="PF00462"/>
    </source>
</evidence>
<dbReference type="InterPro" id="IPR002109">
    <property type="entry name" value="Glutaredoxin"/>
</dbReference>
<dbReference type="PROSITE" id="PS51354">
    <property type="entry name" value="GLUTAREDOXIN_2"/>
    <property type="match status" value="1"/>
</dbReference>
<name>A0AAU8NCP5_9BACL</name>
<dbReference type="RefSeq" id="WP_342552214.1">
    <property type="nucleotide sequence ID" value="NZ_CP159992.1"/>
</dbReference>
<dbReference type="Gene3D" id="3.40.30.10">
    <property type="entry name" value="Glutaredoxin"/>
    <property type="match status" value="1"/>
</dbReference>
<reference evidence="2" key="1">
    <citation type="submission" date="2024-05" db="EMBL/GenBank/DDBJ databases">
        <title>Draft genome assemblies of 36 bacteria isolated from hibernating arctic ground squirrels.</title>
        <authorList>
            <person name="McKee H."/>
            <person name="Mullen L."/>
            <person name="Drown D.M."/>
            <person name="Duddleston K.N."/>
        </authorList>
    </citation>
    <scope>NUCLEOTIDE SEQUENCE</scope>
    <source>
        <strain evidence="2">AN1007</strain>
    </source>
</reference>
<feature type="domain" description="Glutaredoxin" evidence="1">
    <location>
        <begin position="3"/>
        <end position="60"/>
    </location>
</feature>
<dbReference type="AlphaFoldDB" id="A0AAU8NCP5"/>
<protein>
    <submittedName>
        <fullName evidence="2">Glutaredoxin domain-containing protein</fullName>
    </submittedName>
</protein>